<accession>A0A1T4W289</accession>
<feature type="signal peptide" evidence="1">
    <location>
        <begin position="1"/>
        <end position="25"/>
    </location>
</feature>
<gene>
    <name evidence="2" type="ORF">SAMN02745111_02206</name>
</gene>
<keyword evidence="1" id="KW-0732">Signal</keyword>
<reference evidence="2 3" key="1">
    <citation type="submission" date="2017-02" db="EMBL/GenBank/DDBJ databases">
        <authorList>
            <person name="Peterson S.W."/>
        </authorList>
    </citation>
    <scope>NUCLEOTIDE SEQUENCE [LARGE SCALE GENOMIC DNA]</scope>
    <source>
        <strain evidence="2 3">ATCC 35992</strain>
    </source>
</reference>
<dbReference type="EMBL" id="FUXZ01000015">
    <property type="protein sequence ID" value="SKA71366.1"/>
    <property type="molecule type" value="Genomic_DNA"/>
</dbReference>
<dbReference type="RefSeq" id="WP_078767029.1">
    <property type="nucleotide sequence ID" value="NZ_FUXZ01000015.1"/>
</dbReference>
<protein>
    <submittedName>
        <fullName evidence="2">Uncharacterized protein</fullName>
    </submittedName>
</protein>
<dbReference type="Proteomes" id="UP000190814">
    <property type="component" value="Unassembled WGS sequence"/>
</dbReference>
<evidence type="ECO:0000313" key="3">
    <source>
        <dbReference type="Proteomes" id="UP000190814"/>
    </source>
</evidence>
<keyword evidence="3" id="KW-1185">Reference proteome</keyword>
<organism evidence="2 3">
    <name type="scientific">Eubacterium uniforme</name>
    <dbReference type="NCBI Taxonomy" id="39495"/>
    <lineage>
        <taxon>Bacteria</taxon>
        <taxon>Bacillati</taxon>
        <taxon>Bacillota</taxon>
        <taxon>Clostridia</taxon>
        <taxon>Eubacteriales</taxon>
        <taxon>Eubacteriaceae</taxon>
        <taxon>Eubacterium</taxon>
    </lineage>
</organism>
<name>A0A1T4W289_9FIRM</name>
<dbReference type="AlphaFoldDB" id="A0A1T4W289"/>
<sequence>MRKSLSKMMAMLMVGLSVFSMTVDAAGKPKPKTKGNGTVYVPRNCSFRLGEGYAGRSGNENIVIVKADSVYPAQEGVEDTYKKCQTVLRSDGLYISDYYVLEEGKKKMWL</sequence>
<evidence type="ECO:0000256" key="1">
    <source>
        <dbReference type="SAM" id="SignalP"/>
    </source>
</evidence>
<feature type="chain" id="PRO_5012391389" evidence="1">
    <location>
        <begin position="26"/>
        <end position="110"/>
    </location>
</feature>
<evidence type="ECO:0000313" key="2">
    <source>
        <dbReference type="EMBL" id="SKA71366.1"/>
    </source>
</evidence>
<dbReference type="STRING" id="39495.SAMN02745111_02206"/>
<proteinExistence type="predicted"/>